<comment type="caution">
    <text evidence="1">The sequence shown here is derived from an EMBL/GenBank/DDBJ whole genome shotgun (WGS) entry which is preliminary data.</text>
</comment>
<sequence>MRIVKLSKRERGPQLRYTLKKRKRTTTPLLEKEVKLASAENGSWDDVSKMVAKVLKRTRELKKLVNESSKTKIEIKQLARELDCLVEILDKKASRYENSLDFPVERISKPKLEKSTQTVSTGCSVGIQTEAKNIEMEKLRAEDRNRNESQVALKTGNGFAGISNFLDKTWPRDLYTRTRIERVDASNMTSDGDFAFLLDPKCIEESKKMESVMMVYPDIKDFIAKNEGQIDYLIKTVATKTRYQETSEKITGLYFIPIEINKEGVNRMEDIYDIIKSLENITQVHPTDKLKLLVAEGLNVGYVRKLCEYIFCDTGVSVLLLTTQDESKLTTNKEKRAPTEKVIVKTGNIGYANLFKTVKERVNLNTVGVNIKTIRKTMGGDLMLEVNGDRRKANALREAISSKTNLEAKLVNSIGRTQQNARGLDK</sequence>
<name>A0AAW1L5G0_POPJA</name>
<protein>
    <submittedName>
        <fullName evidence="1">Uncharacterized protein</fullName>
    </submittedName>
</protein>
<dbReference type="Proteomes" id="UP001458880">
    <property type="component" value="Unassembled WGS sequence"/>
</dbReference>
<evidence type="ECO:0000313" key="2">
    <source>
        <dbReference type="Proteomes" id="UP001458880"/>
    </source>
</evidence>
<keyword evidence="2" id="KW-1185">Reference proteome</keyword>
<evidence type="ECO:0000313" key="1">
    <source>
        <dbReference type="EMBL" id="KAK9728087.1"/>
    </source>
</evidence>
<dbReference type="AlphaFoldDB" id="A0AAW1L5G0"/>
<reference evidence="1 2" key="1">
    <citation type="journal article" date="2024" name="BMC Genomics">
        <title>De novo assembly and annotation of Popillia japonica's genome with initial clues to its potential as an invasive pest.</title>
        <authorList>
            <person name="Cucini C."/>
            <person name="Boschi S."/>
            <person name="Funari R."/>
            <person name="Cardaioli E."/>
            <person name="Iannotti N."/>
            <person name="Marturano G."/>
            <person name="Paoli F."/>
            <person name="Bruttini M."/>
            <person name="Carapelli A."/>
            <person name="Frati F."/>
            <person name="Nardi F."/>
        </authorList>
    </citation>
    <scope>NUCLEOTIDE SEQUENCE [LARGE SCALE GENOMIC DNA]</scope>
    <source>
        <strain evidence="1">DMR45628</strain>
    </source>
</reference>
<gene>
    <name evidence="1" type="ORF">QE152_g18141</name>
</gene>
<dbReference type="EMBL" id="JASPKY010000172">
    <property type="protein sequence ID" value="KAK9728087.1"/>
    <property type="molecule type" value="Genomic_DNA"/>
</dbReference>
<proteinExistence type="predicted"/>
<organism evidence="1 2">
    <name type="scientific">Popillia japonica</name>
    <name type="common">Japanese beetle</name>
    <dbReference type="NCBI Taxonomy" id="7064"/>
    <lineage>
        <taxon>Eukaryota</taxon>
        <taxon>Metazoa</taxon>
        <taxon>Ecdysozoa</taxon>
        <taxon>Arthropoda</taxon>
        <taxon>Hexapoda</taxon>
        <taxon>Insecta</taxon>
        <taxon>Pterygota</taxon>
        <taxon>Neoptera</taxon>
        <taxon>Endopterygota</taxon>
        <taxon>Coleoptera</taxon>
        <taxon>Polyphaga</taxon>
        <taxon>Scarabaeiformia</taxon>
        <taxon>Scarabaeidae</taxon>
        <taxon>Rutelinae</taxon>
        <taxon>Popillia</taxon>
    </lineage>
</organism>
<accession>A0AAW1L5G0</accession>